<reference evidence="15" key="1">
    <citation type="submission" date="2022-12" db="EMBL/GenBank/DDBJ databases">
        <authorList>
            <person name="Alioto T."/>
            <person name="Alioto T."/>
            <person name="Gomez Garrido J."/>
        </authorList>
    </citation>
    <scope>NUCLEOTIDE SEQUENCE</scope>
</reference>
<keyword evidence="16" id="KW-1185">Reference proteome</keyword>
<evidence type="ECO:0000256" key="7">
    <source>
        <dbReference type="ARBA" id="ARBA00022833"/>
    </source>
</evidence>
<dbReference type="SUPFAM" id="SSF109640">
    <property type="entry name" value="KRAB domain (Kruppel-associated box)"/>
    <property type="match status" value="1"/>
</dbReference>
<dbReference type="GO" id="GO:0005634">
    <property type="term" value="C:nucleus"/>
    <property type="evidence" value="ECO:0007669"/>
    <property type="project" value="UniProtKB-SubCell"/>
</dbReference>
<feature type="domain" description="C2H2-type" evidence="13">
    <location>
        <begin position="468"/>
        <end position="495"/>
    </location>
</feature>
<dbReference type="GO" id="GO:0008270">
    <property type="term" value="F:zinc ion binding"/>
    <property type="evidence" value="ECO:0007669"/>
    <property type="project" value="UniProtKB-KW"/>
</dbReference>
<dbReference type="PROSITE" id="PS50805">
    <property type="entry name" value="KRAB"/>
    <property type="match status" value="1"/>
</dbReference>
<evidence type="ECO:0000256" key="4">
    <source>
        <dbReference type="ARBA" id="ARBA00022723"/>
    </source>
</evidence>
<evidence type="ECO:0000259" key="13">
    <source>
        <dbReference type="PROSITE" id="PS50157"/>
    </source>
</evidence>
<evidence type="ECO:0000256" key="12">
    <source>
        <dbReference type="SAM" id="MobiDB-lite"/>
    </source>
</evidence>
<dbReference type="Gene3D" id="3.30.160.60">
    <property type="entry name" value="Classic Zinc Finger"/>
    <property type="match status" value="6"/>
</dbReference>
<feature type="domain" description="C2H2-type" evidence="13">
    <location>
        <begin position="376"/>
        <end position="403"/>
    </location>
</feature>
<evidence type="ECO:0000256" key="1">
    <source>
        <dbReference type="ARBA" id="ARBA00003767"/>
    </source>
</evidence>
<keyword evidence="5" id="KW-0677">Repeat</keyword>
<organism evidence="15 16">
    <name type="scientific">Podarcis lilfordi</name>
    <name type="common">Lilford's wall lizard</name>
    <dbReference type="NCBI Taxonomy" id="74358"/>
    <lineage>
        <taxon>Eukaryota</taxon>
        <taxon>Metazoa</taxon>
        <taxon>Chordata</taxon>
        <taxon>Craniata</taxon>
        <taxon>Vertebrata</taxon>
        <taxon>Euteleostomi</taxon>
        <taxon>Lepidosauria</taxon>
        <taxon>Squamata</taxon>
        <taxon>Bifurcata</taxon>
        <taxon>Unidentata</taxon>
        <taxon>Episquamata</taxon>
        <taxon>Laterata</taxon>
        <taxon>Lacertibaenia</taxon>
        <taxon>Lacertidae</taxon>
        <taxon>Podarcis</taxon>
    </lineage>
</organism>
<feature type="region of interest" description="Disordered" evidence="12">
    <location>
        <begin position="1"/>
        <end position="32"/>
    </location>
</feature>
<comment type="subcellular location">
    <subcellularLocation>
        <location evidence="2">Nucleus</location>
    </subcellularLocation>
</comment>
<dbReference type="FunFam" id="3.30.160.60:FF:000624">
    <property type="entry name" value="zinc finger protein 697"/>
    <property type="match status" value="1"/>
</dbReference>
<dbReference type="EMBL" id="OX395137">
    <property type="protein sequence ID" value="CAI5789307.1"/>
    <property type="molecule type" value="Genomic_DNA"/>
</dbReference>
<dbReference type="FunFam" id="3.30.160.60:FF:000060">
    <property type="entry name" value="zinc finger protein 436"/>
    <property type="match status" value="1"/>
</dbReference>
<keyword evidence="10" id="KW-0539">Nucleus</keyword>
<dbReference type="AlphaFoldDB" id="A0AA35PLR6"/>
<dbReference type="GO" id="GO:0000977">
    <property type="term" value="F:RNA polymerase II transcription regulatory region sequence-specific DNA binding"/>
    <property type="evidence" value="ECO:0007669"/>
    <property type="project" value="TreeGrafter"/>
</dbReference>
<proteinExistence type="inferred from homology"/>
<dbReference type="InterPro" id="IPR050717">
    <property type="entry name" value="C2H2-ZF_Transcription_Reg"/>
</dbReference>
<evidence type="ECO:0000256" key="2">
    <source>
        <dbReference type="ARBA" id="ARBA00004123"/>
    </source>
</evidence>
<evidence type="ECO:0000256" key="5">
    <source>
        <dbReference type="ARBA" id="ARBA00022737"/>
    </source>
</evidence>
<dbReference type="PROSITE" id="PS00028">
    <property type="entry name" value="ZINC_FINGER_C2H2_1"/>
    <property type="match status" value="6"/>
</dbReference>
<evidence type="ECO:0000259" key="14">
    <source>
        <dbReference type="PROSITE" id="PS50805"/>
    </source>
</evidence>
<keyword evidence="9" id="KW-0804">Transcription</keyword>
<protein>
    <submittedName>
        <fullName evidence="15">Finger 777-like</fullName>
    </submittedName>
</protein>
<evidence type="ECO:0000256" key="8">
    <source>
        <dbReference type="ARBA" id="ARBA00023015"/>
    </source>
</evidence>
<keyword evidence="8" id="KW-0805">Transcription regulation</keyword>
<keyword evidence="7" id="KW-0862">Zinc</keyword>
<dbReference type="SUPFAM" id="SSF57667">
    <property type="entry name" value="beta-beta-alpha zinc fingers"/>
    <property type="match status" value="4"/>
</dbReference>
<evidence type="ECO:0000256" key="3">
    <source>
        <dbReference type="ARBA" id="ARBA00006991"/>
    </source>
</evidence>
<dbReference type="InterPro" id="IPR001909">
    <property type="entry name" value="KRAB"/>
</dbReference>
<sequence length="560" mass="62004">MAAEWDPSAQGLEWGRGPLQPTPVHPSFLPKRSCGDAAGRPAAEISFWTAVATMQAVERKVDVHAGRLLALERRAGLAEKKLSGTEKAMAEFSHHLDALGTLIQEYGQLQRRLENMENLLKNRNFWILRLPPGSRGETPKVPVTFDEVSVCFSEEEWGNLDEDQRELYKNVMKGNYESLVSLDYAIAKPDLLTRIEGGQEQAAEDEEAPRSIGPEFPAPRNDTVSPVQREIVPSVVGEWDSEESGAPPDENLDATLFAEVPARPEVRPGDLAQYSALPEALDQAVFHFPEEGLACVDGQTSGGSLEEPAACGSDFADFTTIIVPEGALPGEAPYVCADCGKSFLYEEQRALHQRTHPRASPEGSPASSLRPGGEAYPCPECGRCFPHQASLSKHRLWHLGERPHTCSECNKSFRLKINLRLHQRSHAAATTGLAAKAGSYICGECGRSFNHHSNFLRHQMIHTGERPYACGECGKTFIRKEHLATHGRLHTGERPYQCPLCQKSFTRKQHLVGHQRLHEGGDPWLDGRSGQRPFRSQWGRAKMRAEAGGVPRIRQERFPP</sequence>
<feature type="domain" description="C2H2-type" evidence="13">
    <location>
        <begin position="440"/>
        <end position="467"/>
    </location>
</feature>
<name>A0AA35PLR6_9SAUR</name>
<dbReference type="GO" id="GO:0000981">
    <property type="term" value="F:DNA-binding transcription factor activity, RNA polymerase II-specific"/>
    <property type="evidence" value="ECO:0007669"/>
    <property type="project" value="TreeGrafter"/>
</dbReference>
<feature type="region of interest" description="Disordered" evidence="12">
    <location>
        <begin position="198"/>
        <end position="227"/>
    </location>
</feature>
<evidence type="ECO:0000313" key="16">
    <source>
        <dbReference type="Proteomes" id="UP001178461"/>
    </source>
</evidence>
<dbReference type="Proteomes" id="UP001178461">
    <property type="component" value="Chromosome 12"/>
</dbReference>
<feature type="domain" description="C2H2-type" evidence="13">
    <location>
        <begin position="334"/>
        <end position="361"/>
    </location>
</feature>
<feature type="region of interest" description="Disordered" evidence="12">
    <location>
        <begin position="351"/>
        <end position="371"/>
    </location>
</feature>
<accession>A0AA35PLR6</accession>
<dbReference type="FunFam" id="3.30.160.60:FF:001325">
    <property type="entry name" value="zinc finger protein 200"/>
    <property type="match status" value="1"/>
</dbReference>
<comment type="similarity">
    <text evidence="3">Belongs to the krueppel C2H2-type zinc-finger protein family.</text>
</comment>
<evidence type="ECO:0000256" key="9">
    <source>
        <dbReference type="ARBA" id="ARBA00023163"/>
    </source>
</evidence>
<evidence type="ECO:0000256" key="11">
    <source>
        <dbReference type="PROSITE-ProRule" id="PRU00042"/>
    </source>
</evidence>
<dbReference type="Pfam" id="PF00096">
    <property type="entry name" value="zf-C2H2"/>
    <property type="match status" value="5"/>
</dbReference>
<dbReference type="PANTHER" id="PTHR14196:SF15">
    <property type="entry name" value="OOCYTE ZINC FINGER PROTEIN XLCOF7.1-LIKE"/>
    <property type="match status" value="1"/>
</dbReference>
<evidence type="ECO:0000256" key="10">
    <source>
        <dbReference type="ARBA" id="ARBA00023242"/>
    </source>
</evidence>
<dbReference type="Pfam" id="PF01352">
    <property type="entry name" value="KRAB"/>
    <property type="match status" value="1"/>
</dbReference>
<evidence type="ECO:0000256" key="6">
    <source>
        <dbReference type="ARBA" id="ARBA00022771"/>
    </source>
</evidence>
<dbReference type="PANTHER" id="PTHR14196">
    <property type="entry name" value="ODD-SKIPPED - RELATED"/>
    <property type="match status" value="1"/>
</dbReference>
<feature type="domain" description="C2H2-type" evidence="13">
    <location>
        <begin position="404"/>
        <end position="431"/>
    </location>
</feature>
<evidence type="ECO:0000313" key="15">
    <source>
        <dbReference type="EMBL" id="CAI5789307.1"/>
    </source>
</evidence>
<comment type="function">
    <text evidence="1">May be involved in transcriptional regulation.</text>
</comment>
<dbReference type="Gene3D" id="6.10.140.140">
    <property type="match status" value="1"/>
</dbReference>
<dbReference type="InterPro" id="IPR036236">
    <property type="entry name" value="Znf_C2H2_sf"/>
</dbReference>
<dbReference type="FunFam" id="3.30.160.60:FF:000065">
    <property type="entry name" value="B-cell CLL/lymphoma 6, member B"/>
    <property type="match status" value="1"/>
</dbReference>
<gene>
    <name evidence="15" type="ORF">PODLI_1B031931</name>
</gene>
<keyword evidence="6 11" id="KW-0863">Zinc-finger</keyword>
<dbReference type="FunFam" id="3.30.160.60:FF:000446">
    <property type="entry name" value="Zinc finger protein"/>
    <property type="match status" value="1"/>
</dbReference>
<dbReference type="PROSITE" id="PS50157">
    <property type="entry name" value="ZINC_FINGER_C2H2_2"/>
    <property type="match status" value="6"/>
</dbReference>
<dbReference type="SMART" id="SM00355">
    <property type="entry name" value="ZnF_C2H2"/>
    <property type="match status" value="6"/>
</dbReference>
<dbReference type="InterPro" id="IPR013087">
    <property type="entry name" value="Znf_C2H2_type"/>
</dbReference>
<dbReference type="SMART" id="SM00349">
    <property type="entry name" value="KRAB"/>
    <property type="match status" value="1"/>
</dbReference>
<keyword evidence="4" id="KW-0479">Metal-binding</keyword>
<feature type="domain" description="KRAB" evidence="14">
    <location>
        <begin position="143"/>
        <end position="214"/>
    </location>
</feature>
<dbReference type="InterPro" id="IPR036051">
    <property type="entry name" value="KRAB_dom_sf"/>
</dbReference>
<feature type="domain" description="C2H2-type" evidence="13">
    <location>
        <begin position="496"/>
        <end position="523"/>
    </location>
</feature>
<dbReference type="CDD" id="cd07765">
    <property type="entry name" value="KRAB_A-box"/>
    <property type="match status" value="1"/>
</dbReference>